<organism evidence="1">
    <name type="scientific">Arundo donax</name>
    <name type="common">Giant reed</name>
    <name type="synonym">Donax arundinaceus</name>
    <dbReference type="NCBI Taxonomy" id="35708"/>
    <lineage>
        <taxon>Eukaryota</taxon>
        <taxon>Viridiplantae</taxon>
        <taxon>Streptophyta</taxon>
        <taxon>Embryophyta</taxon>
        <taxon>Tracheophyta</taxon>
        <taxon>Spermatophyta</taxon>
        <taxon>Magnoliopsida</taxon>
        <taxon>Liliopsida</taxon>
        <taxon>Poales</taxon>
        <taxon>Poaceae</taxon>
        <taxon>PACMAD clade</taxon>
        <taxon>Arundinoideae</taxon>
        <taxon>Arundineae</taxon>
        <taxon>Arundo</taxon>
    </lineage>
</organism>
<name>A0A0A9BVW5_ARUDO</name>
<accession>A0A0A9BVW5</accession>
<protein>
    <submittedName>
        <fullName evidence="1">Uncharacterized protein</fullName>
    </submittedName>
</protein>
<dbReference type="AlphaFoldDB" id="A0A0A9BVW5"/>
<reference evidence="1" key="2">
    <citation type="journal article" date="2015" name="Data Brief">
        <title>Shoot transcriptome of the giant reed, Arundo donax.</title>
        <authorList>
            <person name="Barrero R.A."/>
            <person name="Guerrero F.D."/>
            <person name="Moolhuijzen P."/>
            <person name="Goolsby J.A."/>
            <person name="Tidwell J."/>
            <person name="Bellgard S.E."/>
            <person name="Bellgard M.I."/>
        </authorList>
    </citation>
    <scope>NUCLEOTIDE SEQUENCE</scope>
    <source>
        <tissue evidence="1">Shoot tissue taken approximately 20 cm above the soil surface</tissue>
    </source>
</reference>
<proteinExistence type="predicted"/>
<sequence>MLQNCRQTCYPVTRLLALCCANVSAL</sequence>
<evidence type="ECO:0000313" key="1">
    <source>
        <dbReference type="EMBL" id="JAD63412.1"/>
    </source>
</evidence>
<dbReference type="EMBL" id="GBRH01234483">
    <property type="protein sequence ID" value="JAD63412.1"/>
    <property type="molecule type" value="Transcribed_RNA"/>
</dbReference>
<reference evidence="1" key="1">
    <citation type="submission" date="2014-09" db="EMBL/GenBank/DDBJ databases">
        <authorList>
            <person name="Magalhaes I.L.F."/>
            <person name="Oliveira U."/>
            <person name="Santos F.R."/>
            <person name="Vidigal T.H.D.A."/>
            <person name="Brescovit A.D."/>
            <person name="Santos A.J."/>
        </authorList>
    </citation>
    <scope>NUCLEOTIDE SEQUENCE</scope>
    <source>
        <tissue evidence="1">Shoot tissue taken approximately 20 cm above the soil surface</tissue>
    </source>
</reference>